<keyword evidence="3" id="KW-1185">Reference proteome</keyword>
<accession>A0AAD8HZH0</accession>
<evidence type="ECO:0000256" key="1">
    <source>
        <dbReference type="SAM" id="MobiDB-lite"/>
    </source>
</evidence>
<feature type="compositionally biased region" description="Polar residues" evidence="1">
    <location>
        <begin position="48"/>
        <end position="66"/>
    </location>
</feature>
<dbReference type="Proteomes" id="UP001237642">
    <property type="component" value="Unassembled WGS sequence"/>
</dbReference>
<feature type="compositionally biased region" description="Basic and acidic residues" evidence="1">
    <location>
        <begin position="68"/>
        <end position="77"/>
    </location>
</feature>
<name>A0AAD8HZH0_9APIA</name>
<dbReference type="AlphaFoldDB" id="A0AAD8HZH0"/>
<proteinExistence type="predicted"/>
<reference evidence="2" key="1">
    <citation type="submission" date="2023-02" db="EMBL/GenBank/DDBJ databases">
        <title>Genome of toxic invasive species Heracleum sosnowskyi carries increased number of genes despite the absence of recent whole-genome duplications.</title>
        <authorList>
            <person name="Schelkunov M."/>
            <person name="Shtratnikova V."/>
            <person name="Makarenko M."/>
            <person name="Klepikova A."/>
            <person name="Omelchenko D."/>
            <person name="Novikova G."/>
            <person name="Obukhova E."/>
            <person name="Bogdanov V."/>
            <person name="Penin A."/>
            <person name="Logacheva M."/>
        </authorList>
    </citation>
    <scope>NUCLEOTIDE SEQUENCE</scope>
    <source>
        <strain evidence="2">Hsosn_3</strain>
        <tissue evidence="2">Leaf</tissue>
    </source>
</reference>
<organism evidence="2 3">
    <name type="scientific">Heracleum sosnowskyi</name>
    <dbReference type="NCBI Taxonomy" id="360622"/>
    <lineage>
        <taxon>Eukaryota</taxon>
        <taxon>Viridiplantae</taxon>
        <taxon>Streptophyta</taxon>
        <taxon>Embryophyta</taxon>
        <taxon>Tracheophyta</taxon>
        <taxon>Spermatophyta</taxon>
        <taxon>Magnoliopsida</taxon>
        <taxon>eudicotyledons</taxon>
        <taxon>Gunneridae</taxon>
        <taxon>Pentapetalae</taxon>
        <taxon>asterids</taxon>
        <taxon>campanulids</taxon>
        <taxon>Apiales</taxon>
        <taxon>Apiaceae</taxon>
        <taxon>Apioideae</taxon>
        <taxon>apioid superclade</taxon>
        <taxon>Tordylieae</taxon>
        <taxon>Tordyliinae</taxon>
        <taxon>Heracleum</taxon>
    </lineage>
</organism>
<gene>
    <name evidence="2" type="ORF">POM88_032098</name>
</gene>
<protein>
    <submittedName>
        <fullName evidence="2">Uncharacterized protein</fullName>
    </submittedName>
</protein>
<feature type="compositionally biased region" description="Basic and acidic residues" evidence="1">
    <location>
        <begin position="107"/>
        <end position="118"/>
    </location>
</feature>
<evidence type="ECO:0000313" key="2">
    <source>
        <dbReference type="EMBL" id="KAK1375905.1"/>
    </source>
</evidence>
<feature type="compositionally biased region" description="Basic and acidic residues" evidence="1">
    <location>
        <begin position="86"/>
        <end position="96"/>
    </location>
</feature>
<evidence type="ECO:0000313" key="3">
    <source>
        <dbReference type="Proteomes" id="UP001237642"/>
    </source>
</evidence>
<feature type="region of interest" description="Disordered" evidence="1">
    <location>
        <begin position="46"/>
        <end position="118"/>
    </location>
</feature>
<sequence length="118" mass="13142">MKQLCLGDCDDQHRVDKKDDLGILEHGSTGKVVTASTDEKICEKGNVGDSNLLASDNEKQAPNSGSWKRMERNEISRQAKNVKQSVDGKPKRHFDEMEVDVENNLEAGKRIKGTNESE</sequence>
<dbReference type="EMBL" id="JAUIZM010000007">
    <property type="protein sequence ID" value="KAK1375905.1"/>
    <property type="molecule type" value="Genomic_DNA"/>
</dbReference>
<reference evidence="2" key="2">
    <citation type="submission" date="2023-05" db="EMBL/GenBank/DDBJ databases">
        <authorList>
            <person name="Schelkunov M.I."/>
        </authorList>
    </citation>
    <scope>NUCLEOTIDE SEQUENCE</scope>
    <source>
        <strain evidence="2">Hsosn_3</strain>
        <tissue evidence="2">Leaf</tissue>
    </source>
</reference>
<comment type="caution">
    <text evidence="2">The sequence shown here is derived from an EMBL/GenBank/DDBJ whole genome shotgun (WGS) entry which is preliminary data.</text>
</comment>